<dbReference type="PANTHER" id="PTHR30188:SF3">
    <property type="entry name" value="ABC TRANSPORTER PERMEASE"/>
    <property type="match status" value="1"/>
</dbReference>
<organism evidence="2 3">
    <name type="scientific">Candidatus Proximibacter danicus</name>
    <dbReference type="NCBI Taxonomy" id="2954365"/>
    <lineage>
        <taxon>Bacteria</taxon>
        <taxon>Pseudomonadati</taxon>
        <taxon>Pseudomonadota</taxon>
        <taxon>Betaproteobacteria</taxon>
        <taxon>Candidatus Proximibacter</taxon>
    </lineage>
</organism>
<keyword evidence="1" id="KW-0812">Transmembrane</keyword>
<dbReference type="GO" id="GO:0005548">
    <property type="term" value="F:phospholipid transporter activity"/>
    <property type="evidence" value="ECO:0007669"/>
    <property type="project" value="TreeGrafter"/>
</dbReference>
<keyword evidence="1" id="KW-0472">Membrane</keyword>
<feature type="transmembrane region" description="Helical" evidence="1">
    <location>
        <begin position="249"/>
        <end position="267"/>
    </location>
</feature>
<evidence type="ECO:0000313" key="2">
    <source>
        <dbReference type="EMBL" id="MBK8523389.1"/>
    </source>
</evidence>
<name>A0A9D7K109_9PROT</name>
<dbReference type="AlphaFoldDB" id="A0A9D7K109"/>
<comment type="caution">
    <text evidence="2">The sequence shown here is derived from an EMBL/GenBank/DDBJ whole genome shotgun (WGS) entry which is preliminary data.</text>
</comment>
<dbReference type="GO" id="GO:0043190">
    <property type="term" value="C:ATP-binding cassette (ABC) transporter complex"/>
    <property type="evidence" value="ECO:0007669"/>
    <property type="project" value="InterPro"/>
</dbReference>
<dbReference type="Proteomes" id="UP000886689">
    <property type="component" value="Unassembled WGS sequence"/>
</dbReference>
<dbReference type="InterPro" id="IPR030802">
    <property type="entry name" value="Permease_MalE"/>
</dbReference>
<dbReference type="Pfam" id="PF02405">
    <property type="entry name" value="MlaE"/>
    <property type="match status" value="1"/>
</dbReference>
<dbReference type="EMBL" id="JADJUC010000003">
    <property type="protein sequence ID" value="MBK8523389.1"/>
    <property type="molecule type" value="Genomic_DNA"/>
</dbReference>
<sequence>MTPEAPNSLLAFVAGIGQRAVGAVREVGYLSALLFEAFYWLLMGHRRRQPVRLRAIFKEAVGVGVNAIPIVGLASFATGMMLAIQGIYSLRTFGAEDQVVLGIALSVTREFAPLITGIFVAGRSGSAIAARIGTMQISQEIDALRVIGINPVRYLVAPLLAAMLLTLPALTIMSDLLALLGGALYCAGELSLPPAIFFSRVFEALVIDDVLQGVAKSLVFAVVITLIGCGNGFGVTAGAEGVGRATTRAVVLGSIGIILADMVFTFLTSR</sequence>
<keyword evidence="1" id="KW-1133">Transmembrane helix</keyword>
<evidence type="ECO:0000313" key="3">
    <source>
        <dbReference type="Proteomes" id="UP000886689"/>
    </source>
</evidence>
<feature type="transmembrane region" description="Helical" evidence="1">
    <location>
        <begin position="176"/>
        <end position="198"/>
    </location>
</feature>
<feature type="transmembrane region" description="Helical" evidence="1">
    <location>
        <begin position="20"/>
        <end position="42"/>
    </location>
</feature>
<feature type="transmembrane region" description="Helical" evidence="1">
    <location>
        <begin position="63"/>
        <end position="88"/>
    </location>
</feature>
<dbReference type="PANTHER" id="PTHR30188">
    <property type="entry name" value="ABC TRANSPORTER PERMEASE PROTEIN-RELATED"/>
    <property type="match status" value="1"/>
</dbReference>
<proteinExistence type="predicted"/>
<feature type="transmembrane region" description="Helical" evidence="1">
    <location>
        <begin position="151"/>
        <end position="170"/>
    </location>
</feature>
<reference evidence="2" key="1">
    <citation type="submission" date="2020-10" db="EMBL/GenBank/DDBJ databases">
        <title>Connecting structure to function with the recovery of over 1000 high-quality activated sludge metagenome-assembled genomes encoding full-length rRNA genes using long-read sequencing.</title>
        <authorList>
            <person name="Singleton C.M."/>
            <person name="Petriglieri F."/>
            <person name="Kristensen J.M."/>
            <person name="Kirkegaard R.H."/>
            <person name="Michaelsen T.Y."/>
            <person name="Andersen M.H."/>
            <person name="Karst S.M."/>
            <person name="Dueholm M.S."/>
            <person name="Nielsen P.H."/>
            <person name="Albertsen M."/>
        </authorList>
    </citation>
    <scope>NUCLEOTIDE SEQUENCE</scope>
    <source>
        <strain evidence="2">Hirt_18-Q3-R61-65_BATAC.395</strain>
    </source>
</reference>
<feature type="transmembrane region" description="Helical" evidence="1">
    <location>
        <begin position="218"/>
        <end position="237"/>
    </location>
</feature>
<evidence type="ECO:0000256" key="1">
    <source>
        <dbReference type="SAM" id="Phobius"/>
    </source>
</evidence>
<gene>
    <name evidence="2" type="ORF">IPL58_04230</name>
</gene>
<protein>
    <submittedName>
        <fullName evidence="2">ABC transporter permease</fullName>
    </submittedName>
</protein>
<accession>A0A9D7K109</accession>